<dbReference type="RefSeq" id="WP_260905474.1">
    <property type="nucleotide sequence ID" value="NZ_JAOCZP010000006.1"/>
</dbReference>
<keyword evidence="3 7" id="KW-0418">Kinase</keyword>
<dbReference type="PROSITE" id="PS00445">
    <property type="entry name" value="FGGY_KINASES_2"/>
    <property type="match status" value="1"/>
</dbReference>
<organism evidence="10 11">
    <name type="scientific">Chelativorans salis</name>
    <dbReference type="NCBI Taxonomy" id="2978478"/>
    <lineage>
        <taxon>Bacteria</taxon>
        <taxon>Pseudomonadati</taxon>
        <taxon>Pseudomonadota</taxon>
        <taxon>Alphaproteobacteria</taxon>
        <taxon>Hyphomicrobiales</taxon>
        <taxon>Phyllobacteriaceae</taxon>
        <taxon>Chelativorans</taxon>
    </lineage>
</organism>
<evidence type="ECO:0000256" key="1">
    <source>
        <dbReference type="ARBA" id="ARBA00022679"/>
    </source>
</evidence>
<dbReference type="PANTHER" id="PTHR43435:SF4">
    <property type="entry name" value="FGGY CARBOHYDRATE KINASE DOMAIN-CONTAINING PROTEIN"/>
    <property type="match status" value="1"/>
</dbReference>
<keyword evidence="2" id="KW-0547">Nucleotide-binding</keyword>
<comment type="caution">
    <text evidence="10">The sequence shown here is derived from an EMBL/GenBank/DDBJ whole genome shotgun (WGS) entry which is preliminary data.</text>
</comment>
<reference evidence="10 11" key="1">
    <citation type="submission" date="2022-09" db="EMBL/GenBank/DDBJ databases">
        <title>Chelativorans salina sp. nov., a novel slightly halophilic bacterium isolated from a saline lake sediment enrichment.</title>
        <authorList>
            <person name="Gao L."/>
            <person name="Fang B.-Z."/>
            <person name="Li W.-J."/>
        </authorList>
    </citation>
    <scope>NUCLEOTIDE SEQUENCE [LARGE SCALE GENOMIC DNA]</scope>
    <source>
        <strain evidence="10 11">EGI FJ00035</strain>
    </source>
</reference>
<evidence type="ECO:0000313" key="10">
    <source>
        <dbReference type="EMBL" id="MCT7377109.1"/>
    </source>
</evidence>
<dbReference type="InterPro" id="IPR018483">
    <property type="entry name" value="Carb_kinase_FGGY_CS"/>
</dbReference>
<dbReference type="Pfam" id="PF02782">
    <property type="entry name" value="FGGY_C"/>
    <property type="match status" value="1"/>
</dbReference>
<evidence type="ECO:0000313" key="11">
    <source>
        <dbReference type="Proteomes" id="UP001320831"/>
    </source>
</evidence>
<dbReference type="InterPro" id="IPR005929">
    <property type="entry name" value="Ribulokinase"/>
</dbReference>
<evidence type="ECO:0000256" key="7">
    <source>
        <dbReference type="RuleBase" id="RU003733"/>
    </source>
</evidence>
<dbReference type="Pfam" id="PF00370">
    <property type="entry name" value="FGGY_N"/>
    <property type="match status" value="1"/>
</dbReference>
<dbReference type="CDD" id="cd07781">
    <property type="entry name" value="ASKHA_NBD_FGGY_L-RBK"/>
    <property type="match status" value="1"/>
</dbReference>
<dbReference type="InterPro" id="IPR018485">
    <property type="entry name" value="FGGY_C"/>
</dbReference>
<evidence type="ECO:0000259" key="9">
    <source>
        <dbReference type="Pfam" id="PF02782"/>
    </source>
</evidence>
<keyword evidence="1 7" id="KW-0808">Transferase</keyword>
<proteinExistence type="inferred from homology"/>
<comment type="similarity">
    <text evidence="7">Belongs to the FGGY kinase family.</text>
</comment>
<dbReference type="Gene3D" id="3.30.420.40">
    <property type="match status" value="2"/>
</dbReference>
<dbReference type="InterPro" id="IPR018484">
    <property type="entry name" value="FGGY_N"/>
</dbReference>
<feature type="domain" description="Carbohydrate kinase FGGY C-terminal" evidence="9">
    <location>
        <begin position="257"/>
        <end position="442"/>
    </location>
</feature>
<keyword evidence="11" id="KW-1185">Reference proteome</keyword>
<evidence type="ECO:0000259" key="8">
    <source>
        <dbReference type="Pfam" id="PF00370"/>
    </source>
</evidence>
<keyword evidence="5" id="KW-0054">Arabinose catabolism</keyword>
<sequence>MSLVLGFDLGTGSVRAGVYDVDGGTMLGGAEERYATSFPRPGWAEQQPEAWWTALLSAGLRAVEAAGRREVAAICVAATASTVVACRADGTPVYPAILWMDCRAAGEACETGEAYHPVMAYSGGEDAAEWLVPKAMWLKRHEPEVFARAEVICEAIDYINYRLSGEWAASRMTAACKWNYDSAAGRYVPELYESFGVGALADKLPVRVVPVGAPLGRLRTEIAAELGLASAPLLVQGGIDAEMGMLGAGTTEPGSMLIVAGTSVAHLTHIDEQRALPGFWGPYPNALIDGLWLVEGGQVSAGSILDWLTGTIFGLDEVGHHALIDEAARLSPEETGLMVLDYWMGNRTPYRDAGLRGAVLGLSLGHGRAQIYRAAVDAVALGTINVVRTLENEGVKIERVVMGGGICHNPLWLAATVDALGRPVHLVRKANLSLIGTVASAACGLGLYPDLASASRSLAAGTEAMMPEPERTAWYDAALGRYDALTGTLAPVLHRLSATEGRHR</sequence>
<name>A0ABT2LRL6_9HYPH</name>
<evidence type="ECO:0000256" key="6">
    <source>
        <dbReference type="ARBA" id="ARBA00023277"/>
    </source>
</evidence>
<dbReference type="InterPro" id="IPR000577">
    <property type="entry name" value="Carb_kinase_FGGY"/>
</dbReference>
<gene>
    <name evidence="10" type="ORF">N5A92_19000</name>
</gene>
<dbReference type="GO" id="GO:0016301">
    <property type="term" value="F:kinase activity"/>
    <property type="evidence" value="ECO:0007669"/>
    <property type="project" value="UniProtKB-KW"/>
</dbReference>
<feature type="domain" description="Carbohydrate kinase FGGY N-terminal" evidence="8">
    <location>
        <begin position="4"/>
        <end position="247"/>
    </location>
</feature>
<keyword evidence="4" id="KW-0067">ATP-binding</keyword>
<dbReference type="EMBL" id="JAOCZP010000006">
    <property type="protein sequence ID" value="MCT7377109.1"/>
    <property type="molecule type" value="Genomic_DNA"/>
</dbReference>
<evidence type="ECO:0000256" key="3">
    <source>
        <dbReference type="ARBA" id="ARBA00022777"/>
    </source>
</evidence>
<dbReference type="PIRSF" id="PIRSF000538">
    <property type="entry name" value="GlpK"/>
    <property type="match status" value="1"/>
</dbReference>
<dbReference type="InterPro" id="IPR043129">
    <property type="entry name" value="ATPase_NBD"/>
</dbReference>
<evidence type="ECO:0000256" key="4">
    <source>
        <dbReference type="ARBA" id="ARBA00022840"/>
    </source>
</evidence>
<dbReference type="PANTHER" id="PTHR43435">
    <property type="entry name" value="RIBULOKINASE"/>
    <property type="match status" value="1"/>
</dbReference>
<evidence type="ECO:0000256" key="5">
    <source>
        <dbReference type="ARBA" id="ARBA00022935"/>
    </source>
</evidence>
<accession>A0ABT2LRL6</accession>
<evidence type="ECO:0000256" key="2">
    <source>
        <dbReference type="ARBA" id="ARBA00022741"/>
    </source>
</evidence>
<protein>
    <submittedName>
        <fullName evidence="10">FGGY-family carbohydrate kinase</fullName>
    </submittedName>
</protein>
<dbReference type="Proteomes" id="UP001320831">
    <property type="component" value="Unassembled WGS sequence"/>
</dbReference>
<keyword evidence="6" id="KW-0119">Carbohydrate metabolism</keyword>
<dbReference type="SUPFAM" id="SSF53067">
    <property type="entry name" value="Actin-like ATPase domain"/>
    <property type="match status" value="2"/>
</dbReference>